<evidence type="ECO:0008006" key="3">
    <source>
        <dbReference type="Google" id="ProtNLM"/>
    </source>
</evidence>
<dbReference type="Proteomes" id="UP000181790">
    <property type="component" value="Unassembled WGS sequence"/>
</dbReference>
<dbReference type="RefSeq" id="WP_071506154.1">
    <property type="nucleotide sequence ID" value="NZ_MORL01000026.1"/>
</dbReference>
<accession>A0A1S2VCV0</accession>
<dbReference type="EMBL" id="MORL01000026">
    <property type="protein sequence ID" value="OIN56250.1"/>
    <property type="molecule type" value="Genomic_DNA"/>
</dbReference>
<comment type="caution">
    <text evidence="1">The sequence shown here is derived from an EMBL/GenBank/DDBJ whole genome shotgun (WGS) entry which is preliminary data.</text>
</comment>
<dbReference type="Gene3D" id="1.10.1660.10">
    <property type="match status" value="1"/>
</dbReference>
<evidence type="ECO:0000313" key="1">
    <source>
        <dbReference type="EMBL" id="OIN56250.1"/>
    </source>
</evidence>
<evidence type="ECO:0000313" key="2">
    <source>
        <dbReference type="Proteomes" id="UP000181790"/>
    </source>
</evidence>
<dbReference type="OrthoDB" id="1494789at2"/>
<dbReference type="Pfam" id="PF13591">
    <property type="entry name" value="MerR_2"/>
    <property type="match status" value="1"/>
</dbReference>
<organism evidence="1 2">
    <name type="scientific">Arsenicibacter rosenii</name>
    <dbReference type="NCBI Taxonomy" id="1750698"/>
    <lineage>
        <taxon>Bacteria</taxon>
        <taxon>Pseudomonadati</taxon>
        <taxon>Bacteroidota</taxon>
        <taxon>Cytophagia</taxon>
        <taxon>Cytophagales</taxon>
        <taxon>Spirosomataceae</taxon>
        <taxon>Arsenicibacter</taxon>
    </lineage>
</organism>
<gene>
    <name evidence="1" type="ORF">BLX24_25990</name>
</gene>
<keyword evidence="2" id="KW-1185">Reference proteome</keyword>
<name>A0A1S2VCV0_9BACT</name>
<sequence>MNTEQLISIREFCVYHQVESAFIEALEHNGLIETMIIEQRVYIHPGQLVRLEKLVRLHQDLAIHPDDMDVVTGLLERIEDLQQQIVRLQNRLSFYEPM</sequence>
<reference evidence="1 2" key="1">
    <citation type="submission" date="2016-10" db="EMBL/GenBank/DDBJ databases">
        <title>Arsenicibacter rosenii gen. nov., sp. nov., an efficient arsenic-methylating bacterium isolated from an arsenic-contaminated paddy soil.</title>
        <authorList>
            <person name="Huang K."/>
        </authorList>
    </citation>
    <scope>NUCLEOTIDE SEQUENCE [LARGE SCALE GENOMIC DNA]</scope>
    <source>
        <strain evidence="1 2">SM-1</strain>
    </source>
</reference>
<proteinExistence type="predicted"/>
<dbReference type="AlphaFoldDB" id="A0A1S2VCV0"/>
<protein>
    <recommendedName>
        <fullName evidence="3">MerR family transcriptional regulator</fullName>
    </recommendedName>
</protein>